<evidence type="ECO:0000313" key="3">
    <source>
        <dbReference type="EMBL" id="OHT08233.1"/>
    </source>
</evidence>
<proteinExistence type="predicted"/>
<dbReference type="OrthoDB" id="10614372at2759"/>
<evidence type="ECO:0000313" key="4">
    <source>
        <dbReference type="Proteomes" id="UP000179807"/>
    </source>
</evidence>
<dbReference type="RefSeq" id="XP_068361369.1">
    <property type="nucleotide sequence ID" value="XM_068503078.1"/>
</dbReference>
<dbReference type="AlphaFoldDB" id="A0A1J4K9U0"/>
<sequence length="502" mass="58996">MCFNQTNLFNFINQTLLEVIINVFYRVRIIFCNEFSCLYLNVSKNRGKFSLTVYFCIKMQRKSFQEDPNKMQKLRSSRNTTRSPAGSRLPSYPIHDYPLQTPPTRELRTSPRIISPDRPDSPEMLLLDHVHDKIQLAAALQKWRQLTFLRRQKKRIFQMSLSTANFDIEPRIETIYEGHEKQIMRRSLSTIKNQLTISREVSTAEVILHRRKLCKFFNLWQSKLMAKVQRHTIKNIRKAEVSHVTSIPDLMAHLHTLLSKQAELETELEKKDREISDVTAVIRENRSQYSRIEDEIKDATMENQRIMNLKQGIDHDYKDQIATLRMSLSNEINLIHEKIEEGRQRMAQQEKAKKITNNTLYESQEALQSKMSVIKQKLGSAQSIAIHMRDDLLRNDEEQTEISRELIAIQAEINQLRNECNSISNQSQITQNANNQSLDKLKDVYAQRIEQLNMAKMRIHQNNEELNDQDARIESLTRELALCRQRSKTAMDAFREDDENAY</sequence>
<evidence type="ECO:0000256" key="2">
    <source>
        <dbReference type="SAM" id="MobiDB-lite"/>
    </source>
</evidence>
<gene>
    <name evidence="3" type="ORF">TRFO_23310</name>
</gene>
<evidence type="ECO:0000256" key="1">
    <source>
        <dbReference type="SAM" id="Coils"/>
    </source>
</evidence>
<name>A0A1J4K9U0_9EUKA</name>
<reference evidence="3" key="1">
    <citation type="submission" date="2016-10" db="EMBL/GenBank/DDBJ databases">
        <authorList>
            <person name="Benchimol M."/>
            <person name="Almeida L.G."/>
            <person name="Vasconcelos A.T."/>
            <person name="Perreira-Neves A."/>
            <person name="Rosa I.A."/>
            <person name="Tasca T."/>
            <person name="Bogo M.R."/>
            <person name="de Souza W."/>
        </authorList>
    </citation>
    <scope>NUCLEOTIDE SEQUENCE [LARGE SCALE GENOMIC DNA]</scope>
    <source>
        <strain evidence="3">K</strain>
    </source>
</reference>
<comment type="caution">
    <text evidence="3">The sequence shown here is derived from an EMBL/GenBank/DDBJ whole genome shotgun (WGS) entry which is preliminary data.</text>
</comment>
<dbReference type="VEuPathDB" id="TrichDB:TRFO_23310"/>
<feature type="coiled-coil region" evidence="1">
    <location>
        <begin position="254"/>
        <end position="309"/>
    </location>
</feature>
<accession>A0A1J4K9U0</accession>
<feature type="coiled-coil region" evidence="1">
    <location>
        <begin position="399"/>
        <end position="486"/>
    </location>
</feature>
<protein>
    <submittedName>
        <fullName evidence="3">Uncharacterized protein</fullName>
    </submittedName>
</protein>
<dbReference type="GeneID" id="94837782"/>
<organism evidence="3 4">
    <name type="scientific">Tritrichomonas foetus</name>
    <dbReference type="NCBI Taxonomy" id="1144522"/>
    <lineage>
        <taxon>Eukaryota</taxon>
        <taxon>Metamonada</taxon>
        <taxon>Parabasalia</taxon>
        <taxon>Tritrichomonadida</taxon>
        <taxon>Tritrichomonadidae</taxon>
        <taxon>Tritrichomonas</taxon>
    </lineage>
</organism>
<feature type="region of interest" description="Disordered" evidence="2">
    <location>
        <begin position="67"/>
        <end position="94"/>
    </location>
</feature>
<dbReference type="Proteomes" id="UP000179807">
    <property type="component" value="Unassembled WGS sequence"/>
</dbReference>
<keyword evidence="4" id="KW-1185">Reference proteome</keyword>
<dbReference type="EMBL" id="MLAK01000673">
    <property type="protein sequence ID" value="OHT08233.1"/>
    <property type="molecule type" value="Genomic_DNA"/>
</dbReference>
<keyword evidence="1" id="KW-0175">Coiled coil</keyword>